<keyword evidence="3" id="KW-1185">Reference proteome</keyword>
<dbReference type="SUPFAM" id="SSF51338">
    <property type="entry name" value="Composite domain of metallo-dependent hydrolases"/>
    <property type="match status" value="1"/>
</dbReference>
<dbReference type="InterPro" id="IPR011059">
    <property type="entry name" value="Metal-dep_hydrolase_composite"/>
</dbReference>
<dbReference type="Pfam" id="PF07969">
    <property type="entry name" value="Amidohydro_3"/>
    <property type="match status" value="1"/>
</dbReference>
<protein>
    <submittedName>
        <fullName evidence="2">Amidohydrolase</fullName>
    </submittedName>
</protein>
<evidence type="ECO:0000313" key="3">
    <source>
        <dbReference type="Proteomes" id="UP000657592"/>
    </source>
</evidence>
<evidence type="ECO:0000259" key="1">
    <source>
        <dbReference type="Pfam" id="PF07969"/>
    </source>
</evidence>
<dbReference type="Gene3D" id="3.10.310.70">
    <property type="match status" value="1"/>
</dbReference>
<accession>A0A917MMG6</accession>
<proteinExistence type="predicted"/>
<dbReference type="Gene3D" id="3.20.20.140">
    <property type="entry name" value="Metal-dependent hydrolases"/>
    <property type="match status" value="1"/>
</dbReference>
<comment type="caution">
    <text evidence="2">The sequence shown here is derived from an EMBL/GenBank/DDBJ whole genome shotgun (WGS) entry which is preliminary data.</text>
</comment>
<dbReference type="CDD" id="cd01300">
    <property type="entry name" value="YtcJ_like"/>
    <property type="match status" value="1"/>
</dbReference>
<dbReference type="GO" id="GO:0016810">
    <property type="term" value="F:hydrolase activity, acting on carbon-nitrogen (but not peptide) bonds"/>
    <property type="evidence" value="ECO:0007669"/>
    <property type="project" value="InterPro"/>
</dbReference>
<dbReference type="EMBL" id="BMJY01000011">
    <property type="protein sequence ID" value="GGH47053.1"/>
    <property type="molecule type" value="Genomic_DNA"/>
</dbReference>
<dbReference type="InterPro" id="IPR013108">
    <property type="entry name" value="Amidohydro_3"/>
</dbReference>
<feature type="domain" description="Amidohydrolase 3" evidence="1">
    <location>
        <begin position="41"/>
        <end position="485"/>
    </location>
</feature>
<dbReference type="Proteomes" id="UP000657592">
    <property type="component" value="Unassembled WGS sequence"/>
</dbReference>
<gene>
    <name evidence="2" type="ORF">GCM10010921_23520</name>
</gene>
<dbReference type="Gene3D" id="2.30.40.10">
    <property type="entry name" value="Urease, subunit C, domain 1"/>
    <property type="match status" value="1"/>
</dbReference>
<name>A0A917MMG6_9MICO</name>
<dbReference type="InterPro" id="IPR032466">
    <property type="entry name" value="Metal_Hydrolase"/>
</dbReference>
<organism evidence="2 3">
    <name type="scientific">Microbacterium album</name>
    <dbReference type="NCBI Taxonomy" id="2053191"/>
    <lineage>
        <taxon>Bacteria</taxon>
        <taxon>Bacillati</taxon>
        <taxon>Actinomycetota</taxon>
        <taxon>Actinomycetes</taxon>
        <taxon>Micrococcales</taxon>
        <taxon>Microbacteriaceae</taxon>
        <taxon>Microbacterium</taxon>
    </lineage>
</organism>
<evidence type="ECO:0000313" key="2">
    <source>
        <dbReference type="EMBL" id="GGH47053.1"/>
    </source>
</evidence>
<dbReference type="PANTHER" id="PTHR22642:SF2">
    <property type="entry name" value="PROTEIN LONG AFTER FAR-RED 3"/>
    <property type="match status" value="1"/>
</dbReference>
<dbReference type="AlphaFoldDB" id="A0A917MMG6"/>
<dbReference type="SUPFAM" id="SSF51556">
    <property type="entry name" value="Metallo-dependent hydrolases"/>
    <property type="match status" value="1"/>
</dbReference>
<reference evidence="2" key="2">
    <citation type="submission" date="2020-09" db="EMBL/GenBank/DDBJ databases">
        <authorList>
            <person name="Sun Q."/>
            <person name="Zhou Y."/>
        </authorList>
    </citation>
    <scope>NUCLEOTIDE SEQUENCE</scope>
    <source>
        <strain evidence="2">CGMCC 1.15794</strain>
    </source>
</reference>
<dbReference type="RefSeq" id="WP_188756494.1">
    <property type="nucleotide sequence ID" value="NZ_BMJY01000011.1"/>
</dbReference>
<dbReference type="PANTHER" id="PTHR22642">
    <property type="entry name" value="IMIDAZOLONEPROPIONASE"/>
    <property type="match status" value="1"/>
</dbReference>
<sequence>MSHDLLLHNARLGGGAPSDVLIRDGIVARVAPAGTVRERVETIDLDGRIALPGLWDGHVHFTQAAIRRSRFDLSPARSAAEALDIVREIVAARRPATGELLVGYGFRDALWPDVPSRHGLDEAGGGAAVVLVSGDLHTGWISSAAAERLGRQTDETGLLKEGAWIGTLDSVQGLSEPSIADYRETAEQAARRGVTGIIEFENADNLHEWPERVAAGVDSLRVVASMWPHRLEAAIGAGHRTGATLDEAGLVTVGPLKVVVDGSLNTRTALCWDPYDGVDPSSPEAHGVETVGPETLRELVERAVGAGIGLAIHAIGDRANTMVLDEFERAGARGSIEHAQLLREEDIPRFARLGVVASVQPEHALDDRDVADRIWAGRTHRSFAFGSLHAAGATLRLGSDAPVAPLDPWRAIAAAVTRTGDERAPWHPEQRLPLDVAIASSTLGRDGIREGAAADIAVLDDDPATVSPERLRALPVAATLLAGRRTWWAL</sequence>
<dbReference type="InterPro" id="IPR033932">
    <property type="entry name" value="YtcJ-like"/>
</dbReference>
<reference evidence="2" key="1">
    <citation type="journal article" date="2014" name="Int. J. Syst. Evol. Microbiol.">
        <title>Complete genome sequence of Corynebacterium casei LMG S-19264T (=DSM 44701T), isolated from a smear-ripened cheese.</title>
        <authorList>
            <consortium name="US DOE Joint Genome Institute (JGI-PGF)"/>
            <person name="Walter F."/>
            <person name="Albersmeier A."/>
            <person name="Kalinowski J."/>
            <person name="Ruckert C."/>
        </authorList>
    </citation>
    <scope>NUCLEOTIDE SEQUENCE</scope>
    <source>
        <strain evidence="2">CGMCC 1.15794</strain>
    </source>
</reference>